<dbReference type="Proteomes" id="UP001164250">
    <property type="component" value="Chromosome 10"/>
</dbReference>
<proteinExistence type="predicted"/>
<reference evidence="2" key="1">
    <citation type="journal article" date="2023" name="G3 (Bethesda)">
        <title>Genome assembly and association tests identify interacting loci associated with vigor, precocity, and sex in interspecific pistachio rootstocks.</title>
        <authorList>
            <person name="Palmer W."/>
            <person name="Jacygrad E."/>
            <person name="Sagayaradj S."/>
            <person name="Cavanaugh K."/>
            <person name="Han R."/>
            <person name="Bertier L."/>
            <person name="Beede B."/>
            <person name="Kafkas S."/>
            <person name="Golino D."/>
            <person name="Preece J."/>
            <person name="Michelmore R."/>
        </authorList>
    </citation>
    <scope>NUCLEOTIDE SEQUENCE [LARGE SCALE GENOMIC DNA]</scope>
</reference>
<dbReference type="EMBL" id="CM047906">
    <property type="protein sequence ID" value="KAJ0086296.1"/>
    <property type="molecule type" value="Genomic_DNA"/>
</dbReference>
<name>A0ACC1AIE8_9ROSI</name>
<comment type="caution">
    <text evidence="1">The sequence shown here is derived from an EMBL/GenBank/DDBJ whole genome shotgun (WGS) entry which is preliminary data.</text>
</comment>
<gene>
    <name evidence="1" type="ORF">Patl1_07222</name>
</gene>
<sequence length="33" mass="3755">MRSFSGAYTSLAYGYPQLQYLFGMISSGRIYIL</sequence>
<protein>
    <submittedName>
        <fullName evidence="1">Uncharacterized protein</fullName>
    </submittedName>
</protein>
<evidence type="ECO:0000313" key="1">
    <source>
        <dbReference type="EMBL" id="KAJ0086296.1"/>
    </source>
</evidence>
<evidence type="ECO:0000313" key="2">
    <source>
        <dbReference type="Proteomes" id="UP001164250"/>
    </source>
</evidence>
<accession>A0ACC1AIE8</accession>
<organism evidence="1 2">
    <name type="scientific">Pistacia atlantica</name>
    <dbReference type="NCBI Taxonomy" id="434234"/>
    <lineage>
        <taxon>Eukaryota</taxon>
        <taxon>Viridiplantae</taxon>
        <taxon>Streptophyta</taxon>
        <taxon>Embryophyta</taxon>
        <taxon>Tracheophyta</taxon>
        <taxon>Spermatophyta</taxon>
        <taxon>Magnoliopsida</taxon>
        <taxon>eudicotyledons</taxon>
        <taxon>Gunneridae</taxon>
        <taxon>Pentapetalae</taxon>
        <taxon>rosids</taxon>
        <taxon>malvids</taxon>
        <taxon>Sapindales</taxon>
        <taxon>Anacardiaceae</taxon>
        <taxon>Pistacia</taxon>
    </lineage>
</organism>
<keyword evidence="2" id="KW-1185">Reference proteome</keyword>